<sequence>MLGDPMAVRAVASANGMNRISIIIPCHRVIGSDGRLTGYGGGIWRKKYLLDLEAGMDK</sequence>
<reference evidence="2" key="1">
    <citation type="submission" date="2018-11" db="EMBL/GenBank/DDBJ databases">
        <authorList>
            <person name="Misztak A.E."/>
            <person name="Waleron M."/>
            <person name="Waleron K.F."/>
        </authorList>
    </citation>
    <scope>NUCLEOTIDE SEQUENCE</scope>
    <source>
        <strain evidence="2">DPMB0001</strain>
    </source>
</reference>
<dbReference type="EMBL" id="RPHB01000002">
    <property type="protein sequence ID" value="MBW3466823.1"/>
    <property type="molecule type" value="Genomic_DNA"/>
</dbReference>
<dbReference type="InterPro" id="IPR001497">
    <property type="entry name" value="MethylDNA_cys_MeTrfase_AS"/>
</dbReference>
<dbReference type="EMBL" id="RPHB01000013">
    <property type="protein sequence ID" value="MBW3470310.1"/>
    <property type="molecule type" value="Genomic_DNA"/>
</dbReference>
<name>A0A951IWH7_9BACT</name>
<dbReference type="GO" id="GO:0003908">
    <property type="term" value="F:methylated-DNA-[protein]-cysteine S-methyltransferase activity"/>
    <property type="evidence" value="ECO:0007669"/>
    <property type="project" value="InterPro"/>
</dbReference>
<accession>A0A951IWH7</accession>
<reference evidence="2 5" key="2">
    <citation type="journal article" date="2020" name="Syst. Appl. Microbiol.">
        <title>Arthrospiribacter ruber gen. nov., sp. nov., a novel bacterium isolated from Arthrospira cultures.</title>
        <authorList>
            <person name="Waleron M."/>
            <person name="Misztak A."/>
            <person name="Waleron M.M."/>
            <person name="Furmaniak M."/>
            <person name="Mrozik A."/>
            <person name="Waleron K."/>
        </authorList>
    </citation>
    <scope>NUCLEOTIDE SEQUENCE [LARGE SCALE GENOMIC DNA]</scope>
    <source>
        <strain evidence="2 5">DPMB0001</strain>
    </source>
</reference>
<dbReference type="NCBIfam" id="TIGR00589">
    <property type="entry name" value="ogt"/>
    <property type="match status" value="1"/>
</dbReference>
<dbReference type="PANTHER" id="PTHR10815:SF5">
    <property type="entry name" value="METHYLATED-DNA--PROTEIN-CYSTEINE METHYLTRANSFERASE"/>
    <property type="match status" value="1"/>
</dbReference>
<feature type="domain" description="Methylated-DNA-[protein]-cysteine S-methyltransferase DNA binding" evidence="1">
    <location>
        <begin position="2"/>
        <end position="54"/>
    </location>
</feature>
<dbReference type="GO" id="GO:0006281">
    <property type="term" value="P:DNA repair"/>
    <property type="evidence" value="ECO:0007669"/>
    <property type="project" value="InterPro"/>
</dbReference>
<proteinExistence type="predicted"/>
<dbReference type="EMBL" id="RPHB01000008">
    <property type="protein sequence ID" value="MBW3469615.1"/>
    <property type="molecule type" value="Genomic_DNA"/>
</dbReference>
<organism evidence="2 5">
    <name type="scientific">Arthrospiribacter ruber</name>
    <dbReference type="NCBI Taxonomy" id="2487934"/>
    <lineage>
        <taxon>Bacteria</taxon>
        <taxon>Pseudomonadati</taxon>
        <taxon>Bacteroidota</taxon>
        <taxon>Cytophagia</taxon>
        <taxon>Cytophagales</taxon>
        <taxon>Cyclobacteriaceae</taxon>
        <taxon>Arthrospiribacter</taxon>
    </lineage>
</organism>
<gene>
    <name evidence="2" type="ORF">EGN73_03205</name>
    <name evidence="3" type="ORF">EGN73_17605</name>
    <name evidence="4" type="ORF">EGN73_21215</name>
</gene>
<evidence type="ECO:0000313" key="2">
    <source>
        <dbReference type="EMBL" id="MBW3466823.1"/>
    </source>
</evidence>
<evidence type="ECO:0000313" key="4">
    <source>
        <dbReference type="EMBL" id="MBW3470310.1"/>
    </source>
</evidence>
<dbReference type="PROSITE" id="PS00374">
    <property type="entry name" value="MGMT"/>
    <property type="match status" value="1"/>
</dbReference>
<keyword evidence="5" id="KW-1185">Reference proteome</keyword>
<dbReference type="Pfam" id="PF01035">
    <property type="entry name" value="DNA_binding_1"/>
    <property type="match status" value="1"/>
</dbReference>
<dbReference type="AlphaFoldDB" id="A0A951IWH7"/>
<evidence type="ECO:0000313" key="5">
    <source>
        <dbReference type="Proteomes" id="UP000727490"/>
    </source>
</evidence>
<evidence type="ECO:0000313" key="3">
    <source>
        <dbReference type="EMBL" id="MBW3469615.1"/>
    </source>
</evidence>
<comment type="caution">
    <text evidence="2">The sequence shown here is derived from an EMBL/GenBank/DDBJ whole genome shotgun (WGS) entry which is preliminary data.</text>
</comment>
<dbReference type="PANTHER" id="PTHR10815">
    <property type="entry name" value="METHYLATED-DNA--PROTEIN-CYSTEINE METHYLTRANSFERASE"/>
    <property type="match status" value="1"/>
</dbReference>
<protein>
    <submittedName>
        <fullName evidence="2">MGMT family protein</fullName>
    </submittedName>
</protein>
<dbReference type="InterPro" id="IPR014048">
    <property type="entry name" value="MethylDNA_cys_MeTrfase_DNA-bd"/>
</dbReference>
<dbReference type="Proteomes" id="UP000727490">
    <property type="component" value="Unassembled WGS sequence"/>
</dbReference>
<dbReference type="CDD" id="cd06445">
    <property type="entry name" value="ATase"/>
    <property type="match status" value="1"/>
</dbReference>
<evidence type="ECO:0000259" key="1">
    <source>
        <dbReference type="Pfam" id="PF01035"/>
    </source>
</evidence>